<accession>B4N7R1</accession>
<evidence type="ECO:0000256" key="2">
    <source>
        <dbReference type="SAM" id="Phobius"/>
    </source>
</evidence>
<organism evidence="3 4">
    <name type="scientific">Drosophila willistoni</name>
    <name type="common">Fruit fly</name>
    <dbReference type="NCBI Taxonomy" id="7260"/>
    <lineage>
        <taxon>Eukaryota</taxon>
        <taxon>Metazoa</taxon>
        <taxon>Ecdysozoa</taxon>
        <taxon>Arthropoda</taxon>
        <taxon>Hexapoda</taxon>
        <taxon>Insecta</taxon>
        <taxon>Pterygota</taxon>
        <taxon>Neoptera</taxon>
        <taxon>Endopterygota</taxon>
        <taxon>Diptera</taxon>
        <taxon>Brachycera</taxon>
        <taxon>Muscomorpha</taxon>
        <taxon>Ephydroidea</taxon>
        <taxon>Drosophilidae</taxon>
        <taxon>Drosophila</taxon>
        <taxon>Sophophora</taxon>
    </lineage>
</organism>
<name>B4N7R1_DROWI</name>
<dbReference type="OrthoDB" id="7859554at2759"/>
<dbReference type="HOGENOM" id="CLU_1295576_0_0_1"/>
<feature type="compositionally biased region" description="Basic and acidic residues" evidence="1">
    <location>
        <begin position="123"/>
        <end position="145"/>
    </location>
</feature>
<reference evidence="3 4" key="1">
    <citation type="journal article" date="2007" name="Nature">
        <title>Evolution of genes and genomes on the Drosophila phylogeny.</title>
        <authorList>
            <consortium name="Drosophila 12 Genomes Consortium"/>
            <person name="Clark A.G."/>
            <person name="Eisen M.B."/>
            <person name="Smith D.R."/>
            <person name="Bergman C.M."/>
            <person name="Oliver B."/>
            <person name="Markow T.A."/>
            <person name="Kaufman T.C."/>
            <person name="Kellis M."/>
            <person name="Gelbart W."/>
            <person name="Iyer V.N."/>
            <person name="Pollard D.A."/>
            <person name="Sackton T.B."/>
            <person name="Larracuente A.M."/>
            <person name="Singh N.D."/>
            <person name="Abad J.P."/>
            <person name="Abt D.N."/>
            <person name="Adryan B."/>
            <person name="Aguade M."/>
            <person name="Akashi H."/>
            <person name="Anderson W.W."/>
            <person name="Aquadro C.F."/>
            <person name="Ardell D.H."/>
            <person name="Arguello R."/>
            <person name="Artieri C.G."/>
            <person name="Barbash D.A."/>
            <person name="Barker D."/>
            <person name="Barsanti P."/>
            <person name="Batterham P."/>
            <person name="Batzoglou S."/>
            <person name="Begun D."/>
            <person name="Bhutkar A."/>
            <person name="Blanco E."/>
            <person name="Bosak S.A."/>
            <person name="Bradley R.K."/>
            <person name="Brand A.D."/>
            <person name="Brent M.R."/>
            <person name="Brooks A.N."/>
            <person name="Brown R.H."/>
            <person name="Butlin R.K."/>
            <person name="Caggese C."/>
            <person name="Calvi B.R."/>
            <person name="Bernardo de Carvalho A."/>
            <person name="Caspi A."/>
            <person name="Castrezana S."/>
            <person name="Celniker S.E."/>
            <person name="Chang J.L."/>
            <person name="Chapple C."/>
            <person name="Chatterji S."/>
            <person name="Chinwalla A."/>
            <person name="Civetta A."/>
            <person name="Clifton S.W."/>
            <person name="Comeron J.M."/>
            <person name="Costello J.C."/>
            <person name="Coyne J.A."/>
            <person name="Daub J."/>
            <person name="David R.G."/>
            <person name="Delcher A.L."/>
            <person name="Delehaunty K."/>
            <person name="Do C.B."/>
            <person name="Ebling H."/>
            <person name="Edwards K."/>
            <person name="Eickbush T."/>
            <person name="Evans J.D."/>
            <person name="Filipski A."/>
            <person name="Findeiss S."/>
            <person name="Freyhult E."/>
            <person name="Fulton L."/>
            <person name="Fulton R."/>
            <person name="Garcia A.C."/>
            <person name="Gardiner A."/>
            <person name="Garfield D.A."/>
            <person name="Garvin B.E."/>
            <person name="Gibson G."/>
            <person name="Gilbert D."/>
            <person name="Gnerre S."/>
            <person name="Godfrey J."/>
            <person name="Good R."/>
            <person name="Gotea V."/>
            <person name="Gravely B."/>
            <person name="Greenberg A.J."/>
            <person name="Griffiths-Jones S."/>
            <person name="Gross S."/>
            <person name="Guigo R."/>
            <person name="Gustafson E.A."/>
            <person name="Haerty W."/>
            <person name="Hahn M.W."/>
            <person name="Halligan D.L."/>
            <person name="Halpern A.L."/>
            <person name="Halter G.M."/>
            <person name="Han M.V."/>
            <person name="Heger A."/>
            <person name="Hillier L."/>
            <person name="Hinrichs A.S."/>
            <person name="Holmes I."/>
            <person name="Hoskins R.A."/>
            <person name="Hubisz M.J."/>
            <person name="Hultmark D."/>
            <person name="Huntley M.A."/>
            <person name="Jaffe D.B."/>
            <person name="Jagadeeshan S."/>
            <person name="Jeck W.R."/>
            <person name="Johnson J."/>
            <person name="Jones C.D."/>
            <person name="Jordan W.C."/>
            <person name="Karpen G.H."/>
            <person name="Kataoka E."/>
            <person name="Keightley P.D."/>
            <person name="Kheradpour P."/>
            <person name="Kirkness E.F."/>
            <person name="Koerich L.B."/>
            <person name="Kristiansen K."/>
            <person name="Kudrna D."/>
            <person name="Kulathinal R.J."/>
            <person name="Kumar S."/>
            <person name="Kwok R."/>
            <person name="Lander E."/>
            <person name="Langley C.H."/>
            <person name="Lapoint R."/>
            <person name="Lazzaro B.P."/>
            <person name="Lee S.J."/>
            <person name="Levesque L."/>
            <person name="Li R."/>
            <person name="Lin C.F."/>
            <person name="Lin M.F."/>
            <person name="Lindblad-Toh K."/>
            <person name="Llopart A."/>
            <person name="Long M."/>
            <person name="Low L."/>
            <person name="Lozovsky E."/>
            <person name="Lu J."/>
            <person name="Luo M."/>
            <person name="Machado C.A."/>
            <person name="Makalowski W."/>
            <person name="Marzo M."/>
            <person name="Matsuda M."/>
            <person name="Matzkin L."/>
            <person name="McAllister B."/>
            <person name="McBride C.S."/>
            <person name="McKernan B."/>
            <person name="McKernan K."/>
            <person name="Mendez-Lago M."/>
            <person name="Minx P."/>
            <person name="Mollenhauer M.U."/>
            <person name="Montooth K."/>
            <person name="Mount S.M."/>
            <person name="Mu X."/>
            <person name="Myers E."/>
            <person name="Negre B."/>
            <person name="Newfeld S."/>
            <person name="Nielsen R."/>
            <person name="Noor M.A."/>
            <person name="O'Grady P."/>
            <person name="Pachter L."/>
            <person name="Papaceit M."/>
            <person name="Parisi M.J."/>
            <person name="Parisi M."/>
            <person name="Parts L."/>
            <person name="Pedersen J.S."/>
            <person name="Pesole G."/>
            <person name="Phillippy A.M."/>
            <person name="Ponting C.P."/>
            <person name="Pop M."/>
            <person name="Porcelli D."/>
            <person name="Powell J.R."/>
            <person name="Prohaska S."/>
            <person name="Pruitt K."/>
            <person name="Puig M."/>
            <person name="Quesneville H."/>
            <person name="Ram K.R."/>
            <person name="Rand D."/>
            <person name="Rasmussen M.D."/>
            <person name="Reed L.K."/>
            <person name="Reenan R."/>
            <person name="Reily A."/>
            <person name="Remington K.A."/>
            <person name="Rieger T.T."/>
            <person name="Ritchie M.G."/>
            <person name="Robin C."/>
            <person name="Rogers Y.H."/>
            <person name="Rohde C."/>
            <person name="Rozas J."/>
            <person name="Rubenfield M.J."/>
            <person name="Ruiz A."/>
            <person name="Russo S."/>
            <person name="Salzberg S.L."/>
            <person name="Sanchez-Gracia A."/>
            <person name="Saranga D.J."/>
            <person name="Sato H."/>
            <person name="Schaeffer S.W."/>
            <person name="Schatz M.C."/>
            <person name="Schlenke T."/>
            <person name="Schwartz R."/>
            <person name="Segarra C."/>
            <person name="Singh R.S."/>
            <person name="Sirot L."/>
            <person name="Sirota M."/>
            <person name="Sisneros N.B."/>
            <person name="Smith C.D."/>
            <person name="Smith T.F."/>
            <person name="Spieth J."/>
            <person name="Stage D.E."/>
            <person name="Stark A."/>
            <person name="Stephan W."/>
            <person name="Strausberg R.L."/>
            <person name="Strempel S."/>
            <person name="Sturgill D."/>
            <person name="Sutton G."/>
            <person name="Sutton G.G."/>
            <person name="Tao W."/>
            <person name="Teichmann S."/>
            <person name="Tobari Y.N."/>
            <person name="Tomimura Y."/>
            <person name="Tsolas J.M."/>
            <person name="Valente V.L."/>
            <person name="Venter E."/>
            <person name="Venter J.C."/>
            <person name="Vicario S."/>
            <person name="Vieira F.G."/>
            <person name="Vilella A.J."/>
            <person name="Villasante A."/>
            <person name="Walenz B."/>
            <person name="Wang J."/>
            <person name="Wasserman M."/>
            <person name="Watts T."/>
            <person name="Wilson D."/>
            <person name="Wilson R.K."/>
            <person name="Wing R.A."/>
            <person name="Wolfner M.F."/>
            <person name="Wong A."/>
            <person name="Wong G.K."/>
            <person name="Wu C.I."/>
            <person name="Wu G."/>
            <person name="Yamamoto D."/>
            <person name="Yang H.P."/>
            <person name="Yang S.P."/>
            <person name="Yorke J.A."/>
            <person name="Yoshida K."/>
            <person name="Zdobnov E."/>
            <person name="Zhang P."/>
            <person name="Zhang Y."/>
            <person name="Zimin A.V."/>
            <person name="Baldwin J."/>
            <person name="Abdouelleil A."/>
            <person name="Abdulkadir J."/>
            <person name="Abebe A."/>
            <person name="Abera B."/>
            <person name="Abreu J."/>
            <person name="Acer S.C."/>
            <person name="Aftuck L."/>
            <person name="Alexander A."/>
            <person name="An P."/>
            <person name="Anderson E."/>
            <person name="Anderson S."/>
            <person name="Arachi H."/>
            <person name="Azer M."/>
            <person name="Bachantsang P."/>
            <person name="Barry A."/>
            <person name="Bayul T."/>
            <person name="Berlin A."/>
            <person name="Bessette D."/>
            <person name="Bloom T."/>
            <person name="Blye J."/>
            <person name="Boguslavskiy L."/>
            <person name="Bonnet C."/>
            <person name="Boukhgalter B."/>
            <person name="Bourzgui I."/>
            <person name="Brown A."/>
            <person name="Cahill P."/>
            <person name="Channer S."/>
            <person name="Cheshatsang Y."/>
            <person name="Chuda L."/>
            <person name="Citroen M."/>
            <person name="Collymore A."/>
            <person name="Cooke P."/>
            <person name="Costello M."/>
            <person name="D'Aco K."/>
            <person name="Daza R."/>
            <person name="De Haan G."/>
            <person name="DeGray S."/>
            <person name="DeMaso C."/>
            <person name="Dhargay N."/>
            <person name="Dooley K."/>
            <person name="Dooley E."/>
            <person name="Doricent M."/>
            <person name="Dorje P."/>
            <person name="Dorjee K."/>
            <person name="Dupes A."/>
            <person name="Elong R."/>
            <person name="Falk J."/>
            <person name="Farina A."/>
            <person name="Faro S."/>
            <person name="Ferguson D."/>
            <person name="Fisher S."/>
            <person name="Foley C.D."/>
            <person name="Franke A."/>
            <person name="Friedrich D."/>
            <person name="Gadbois L."/>
            <person name="Gearin G."/>
            <person name="Gearin C.R."/>
            <person name="Giannoukos G."/>
            <person name="Goode T."/>
            <person name="Graham J."/>
            <person name="Grandbois E."/>
            <person name="Grewal S."/>
            <person name="Gyaltsen K."/>
            <person name="Hafez N."/>
            <person name="Hagos B."/>
            <person name="Hall J."/>
            <person name="Henson C."/>
            <person name="Hollinger A."/>
            <person name="Honan T."/>
            <person name="Huard M.D."/>
            <person name="Hughes L."/>
            <person name="Hurhula B."/>
            <person name="Husby M.E."/>
            <person name="Kamat A."/>
            <person name="Kanga B."/>
            <person name="Kashin S."/>
            <person name="Khazanovich D."/>
            <person name="Kisner P."/>
            <person name="Lance K."/>
            <person name="Lara M."/>
            <person name="Lee W."/>
            <person name="Lennon N."/>
            <person name="Letendre F."/>
            <person name="LeVine R."/>
            <person name="Lipovsky A."/>
            <person name="Liu X."/>
            <person name="Liu J."/>
            <person name="Liu S."/>
            <person name="Lokyitsang T."/>
            <person name="Lokyitsang Y."/>
            <person name="Lubonja R."/>
            <person name="Lui A."/>
            <person name="MacDonald P."/>
            <person name="Magnisalis V."/>
            <person name="Maru K."/>
            <person name="Matthews C."/>
            <person name="McCusker W."/>
            <person name="McDonough S."/>
            <person name="Mehta T."/>
            <person name="Meldrim J."/>
            <person name="Meneus L."/>
            <person name="Mihai O."/>
            <person name="Mihalev A."/>
            <person name="Mihova T."/>
            <person name="Mittelman R."/>
            <person name="Mlenga V."/>
            <person name="Montmayeur A."/>
            <person name="Mulrain L."/>
            <person name="Navidi A."/>
            <person name="Naylor J."/>
            <person name="Negash T."/>
            <person name="Nguyen T."/>
            <person name="Nguyen N."/>
            <person name="Nicol R."/>
            <person name="Norbu C."/>
            <person name="Norbu N."/>
            <person name="Novod N."/>
            <person name="O'Neill B."/>
            <person name="Osman S."/>
            <person name="Markiewicz E."/>
            <person name="Oyono O.L."/>
            <person name="Patti C."/>
            <person name="Phunkhang P."/>
            <person name="Pierre F."/>
            <person name="Priest M."/>
            <person name="Raghuraman S."/>
            <person name="Rege F."/>
            <person name="Reyes R."/>
            <person name="Rise C."/>
            <person name="Rogov P."/>
            <person name="Ross K."/>
            <person name="Ryan E."/>
            <person name="Settipalli S."/>
            <person name="Shea T."/>
            <person name="Sherpa N."/>
            <person name="Shi L."/>
            <person name="Shih D."/>
            <person name="Sparrow T."/>
            <person name="Spaulding J."/>
            <person name="Stalker J."/>
            <person name="Stange-Thomann N."/>
            <person name="Stavropoulos S."/>
            <person name="Stone C."/>
            <person name="Strader C."/>
            <person name="Tesfaye S."/>
            <person name="Thomson T."/>
            <person name="Thoulutsang Y."/>
            <person name="Thoulutsang D."/>
            <person name="Topham K."/>
            <person name="Topping I."/>
            <person name="Tsamla T."/>
            <person name="Vassiliev H."/>
            <person name="Vo A."/>
            <person name="Wangchuk T."/>
            <person name="Wangdi T."/>
            <person name="Weiand M."/>
            <person name="Wilkinson J."/>
            <person name="Wilson A."/>
            <person name="Yadav S."/>
            <person name="Young G."/>
            <person name="Yu Q."/>
            <person name="Zembek L."/>
            <person name="Zhong D."/>
            <person name="Zimmer A."/>
            <person name="Zwirko Z."/>
            <person name="Jaffe D.B."/>
            <person name="Alvarez P."/>
            <person name="Brockman W."/>
            <person name="Butler J."/>
            <person name="Chin C."/>
            <person name="Gnerre S."/>
            <person name="Grabherr M."/>
            <person name="Kleber M."/>
            <person name="Mauceli E."/>
            <person name="MacCallum I."/>
        </authorList>
    </citation>
    <scope>NUCLEOTIDE SEQUENCE [LARGE SCALE GENOMIC DNA]</scope>
    <source>
        <strain evidence="4">Tucson 14030-0811.24</strain>
    </source>
</reference>
<feature type="region of interest" description="Disordered" evidence="1">
    <location>
        <begin position="123"/>
        <end position="154"/>
    </location>
</feature>
<evidence type="ECO:0000256" key="1">
    <source>
        <dbReference type="SAM" id="MobiDB-lite"/>
    </source>
</evidence>
<evidence type="ECO:0000313" key="4">
    <source>
        <dbReference type="Proteomes" id="UP000007798"/>
    </source>
</evidence>
<keyword evidence="2" id="KW-0472">Membrane</keyword>
<feature type="compositionally biased region" description="Basic residues" evidence="1">
    <location>
        <begin position="187"/>
        <end position="196"/>
    </location>
</feature>
<feature type="region of interest" description="Disordered" evidence="1">
    <location>
        <begin position="167"/>
        <end position="222"/>
    </location>
</feature>
<dbReference type="AlphaFoldDB" id="B4N7R1"/>
<sequence>MNPICNIDIDSMECQKWMIDVYNRCRQLFNLEPVDPFKAWWHDDTPSVYKSDVQTMTAYDCHKLKRDLGREVAEVIPRPHLTMENRPLGDIVSLLWFLVLVLIVVIIIIIMCGCCQCGKDSEEFAKEPENPPEEGKSPTPIEEKKKQKKKHTVKGWMRHRCRPIFVHSESALERQRSKRQQEDRAHAAHTQKKIKKWTVERQHAAEEAKQQEISREEGENKV</sequence>
<dbReference type="InParanoid" id="B4N7R1"/>
<evidence type="ECO:0000313" key="3">
    <source>
        <dbReference type="EMBL" id="EDW80400.2"/>
    </source>
</evidence>
<protein>
    <submittedName>
        <fullName evidence="3">Uncharacterized protein</fullName>
    </submittedName>
</protein>
<keyword evidence="4" id="KW-1185">Reference proteome</keyword>
<dbReference type="Proteomes" id="UP000007798">
    <property type="component" value="Unassembled WGS sequence"/>
</dbReference>
<gene>
    <name evidence="3" type="primary">Dwil\GK19125</name>
    <name evidence="3" type="ORF">Dwil_GK19125</name>
</gene>
<feature type="compositionally biased region" description="Basic and acidic residues" evidence="1">
    <location>
        <begin position="170"/>
        <end position="186"/>
    </location>
</feature>
<dbReference type="EMBL" id="CH964214">
    <property type="protein sequence ID" value="EDW80400.2"/>
    <property type="molecule type" value="Genomic_DNA"/>
</dbReference>
<dbReference type="KEGG" id="dwi:6646747"/>
<proteinExistence type="predicted"/>
<keyword evidence="2" id="KW-0812">Transmembrane</keyword>
<feature type="transmembrane region" description="Helical" evidence="2">
    <location>
        <begin position="91"/>
        <end position="111"/>
    </location>
</feature>
<feature type="compositionally biased region" description="Basic and acidic residues" evidence="1">
    <location>
        <begin position="197"/>
        <end position="222"/>
    </location>
</feature>
<keyword evidence="2" id="KW-1133">Transmembrane helix</keyword>